<keyword evidence="2" id="KW-1185">Reference proteome</keyword>
<evidence type="ECO:0000313" key="1">
    <source>
        <dbReference type="EMBL" id="MFC6726475.1"/>
    </source>
</evidence>
<evidence type="ECO:0000313" key="2">
    <source>
        <dbReference type="Proteomes" id="UP001596328"/>
    </source>
</evidence>
<name>A0ABD5S4K8_9EURY</name>
<comment type="caution">
    <text evidence="1">The sequence shown here is derived from an EMBL/GenBank/DDBJ whole genome shotgun (WGS) entry which is preliminary data.</text>
</comment>
<gene>
    <name evidence="1" type="ORF">ACFQE1_19330</name>
</gene>
<sequence length="78" mass="8316">MGLLKRMGLKKFLGSKRTKQLSAASMVAQAANEFRKGKVKLAALYLVGAAVSYKNTTAGFLMQGVLRALGRGGKRGSR</sequence>
<protein>
    <submittedName>
        <fullName evidence="1">Uncharacterized protein</fullName>
    </submittedName>
</protein>
<reference evidence="1 2" key="1">
    <citation type="journal article" date="2019" name="Int. J. Syst. Evol. Microbiol.">
        <title>The Global Catalogue of Microorganisms (GCM) 10K type strain sequencing project: providing services to taxonomists for standard genome sequencing and annotation.</title>
        <authorList>
            <consortium name="The Broad Institute Genomics Platform"/>
            <consortium name="The Broad Institute Genome Sequencing Center for Infectious Disease"/>
            <person name="Wu L."/>
            <person name="Ma J."/>
        </authorList>
    </citation>
    <scope>NUCLEOTIDE SEQUENCE [LARGE SCALE GENOMIC DNA]</scope>
    <source>
        <strain evidence="1 2">NBRC 111368</strain>
    </source>
</reference>
<proteinExistence type="predicted"/>
<organism evidence="1 2">
    <name type="scientific">Halobium palmae</name>
    <dbReference type="NCBI Taxonomy" id="1776492"/>
    <lineage>
        <taxon>Archaea</taxon>
        <taxon>Methanobacteriati</taxon>
        <taxon>Methanobacteriota</taxon>
        <taxon>Stenosarchaea group</taxon>
        <taxon>Halobacteria</taxon>
        <taxon>Halobacteriales</taxon>
        <taxon>Haloferacaceae</taxon>
        <taxon>Halobium</taxon>
    </lineage>
</organism>
<dbReference type="Proteomes" id="UP001596328">
    <property type="component" value="Unassembled WGS sequence"/>
</dbReference>
<dbReference type="EMBL" id="JBHSWU010001142">
    <property type="protein sequence ID" value="MFC6726475.1"/>
    <property type="molecule type" value="Genomic_DNA"/>
</dbReference>
<dbReference type="AlphaFoldDB" id="A0ABD5S4K8"/>
<accession>A0ABD5S4K8</accession>